<dbReference type="PANTHER" id="PTHR42928">
    <property type="entry name" value="TRICARBOXYLATE-BINDING PROTEIN"/>
    <property type="match status" value="1"/>
</dbReference>
<evidence type="ECO:0000313" key="3">
    <source>
        <dbReference type="EMBL" id="NYE84480.1"/>
    </source>
</evidence>
<name>A0A7Y9LPH5_9BURK</name>
<keyword evidence="3" id="KW-0675">Receptor</keyword>
<comment type="similarity">
    <text evidence="1">Belongs to the UPF0065 (bug) family.</text>
</comment>
<proteinExistence type="inferred from homology"/>
<sequence>MNALKKYALPRHVHFTMTLVLAALIAPMCSNAADYPVKPITLIVPFAAGGPTDTTARLFAKEISTELGQPVIVDNRPGAGGMTGGGAAARATRDGHTLLWGGTSTLAVAPSLFAKLPYDPLKSFQPVSRAVRGPLVLVVNAKLPVNTMADLVKVARENPGKLNYGSAGVGSIIHLTGEMLRFKAGIDIVHVPYKGNGQVMTDLSGGTLQLAFVALGHMLPHMLDGAIRPIAITSVERNPLVPDLPTVAEAFPGFESMEWFGLVAPTGIPPEALNKLNLAFRHASKRPELRQSIAKLGYLAVDESPEEFSQAIRTEGAKWREVVTQAKVHVE</sequence>
<dbReference type="PANTHER" id="PTHR42928:SF5">
    <property type="entry name" value="BLR1237 PROTEIN"/>
    <property type="match status" value="1"/>
</dbReference>
<dbReference type="EMBL" id="JACBYR010000001">
    <property type="protein sequence ID" value="NYE84480.1"/>
    <property type="molecule type" value="Genomic_DNA"/>
</dbReference>
<dbReference type="AlphaFoldDB" id="A0A7Y9LPH5"/>
<feature type="signal peptide" evidence="2">
    <location>
        <begin position="1"/>
        <end position="32"/>
    </location>
</feature>
<dbReference type="SUPFAM" id="SSF53850">
    <property type="entry name" value="Periplasmic binding protein-like II"/>
    <property type="match status" value="1"/>
</dbReference>
<dbReference type="Proteomes" id="UP000542125">
    <property type="component" value="Unassembled WGS sequence"/>
</dbReference>
<dbReference type="InterPro" id="IPR005064">
    <property type="entry name" value="BUG"/>
</dbReference>
<dbReference type="PIRSF" id="PIRSF017082">
    <property type="entry name" value="YflP"/>
    <property type="match status" value="1"/>
</dbReference>
<reference evidence="3 4" key="1">
    <citation type="submission" date="2020-07" db="EMBL/GenBank/DDBJ databases">
        <title>Genomic Encyclopedia of Type Strains, Phase IV (KMG-V): Genome sequencing to study the core and pangenomes of soil and plant-associated prokaryotes.</title>
        <authorList>
            <person name="Whitman W."/>
        </authorList>
    </citation>
    <scope>NUCLEOTIDE SEQUENCE [LARGE SCALE GENOMIC DNA]</scope>
    <source>
        <strain evidence="3 4">SAS40</strain>
    </source>
</reference>
<accession>A0A7Y9LPH5</accession>
<dbReference type="CDD" id="cd13578">
    <property type="entry name" value="PBP2_Bug27"/>
    <property type="match status" value="1"/>
</dbReference>
<keyword evidence="4" id="KW-1185">Reference proteome</keyword>
<dbReference type="Gene3D" id="3.40.190.10">
    <property type="entry name" value="Periplasmic binding protein-like II"/>
    <property type="match status" value="1"/>
</dbReference>
<comment type="caution">
    <text evidence="3">The sequence shown here is derived from an EMBL/GenBank/DDBJ whole genome shotgun (WGS) entry which is preliminary data.</text>
</comment>
<feature type="chain" id="PRO_5030889125" evidence="2">
    <location>
        <begin position="33"/>
        <end position="331"/>
    </location>
</feature>
<evidence type="ECO:0000256" key="1">
    <source>
        <dbReference type="ARBA" id="ARBA00006987"/>
    </source>
</evidence>
<organism evidence="3 4">
    <name type="scientific">Pigmentiphaga litoralis</name>
    <dbReference type="NCBI Taxonomy" id="516702"/>
    <lineage>
        <taxon>Bacteria</taxon>
        <taxon>Pseudomonadati</taxon>
        <taxon>Pseudomonadota</taxon>
        <taxon>Betaproteobacteria</taxon>
        <taxon>Burkholderiales</taxon>
        <taxon>Alcaligenaceae</taxon>
        <taxon>Pigmentiphaga</taxon>
    </lineage>
</organism>
<dbReference type="RefSeq" id="WP_179588162.1">
    <property type="nucleotide sequence ID" value="NZ_JACBYR010000001.1"/>
</dbReference>
<dbReference type="Gene3D" id="3.40.190.150">
    <property type="entry name" value="Bordetella uptake gene, domain 1"/>
    <property type="match status" value="1"/>
</dbReference>
<protein>
    <submittedName>
        <fullName evidence="3">Tripartite-type tricarboxylate transporter receptor subunit TctC</fullName>
    </submittedName>
</protein>
<evidence type="ECO:0000313" key="4">
    <source>
        <dbReference type="Proteomes" id="UP000542125"/>
    </source>
</evidence>
<dbReference type="InterPro" id="IPR042100">
    <property type="entry name" value="Bug_dom1"/>
</dbReference>
<evidence type="ECO:0000256" key="2">
    <source>
        <dbReference type="SAM" id="SignalP"/>
    </source>
</evidence>
<gene>
    <name evidence="3" type="ORF">FHW18_003751</name>
</gene>
<dbReference type="Pfam" id="PF03401">
    <property type="entry name" value="TctC"/>
    <property type="match status" value="1"/>
</dbReference>
<keyword evidence="2" id="KW-0732">Signal</keyword>